<feature type="region of interest" description="Disordered" evidence="1">
    <location>
        <begin position="1"/>
        <end position="31"/>
    </location>
</feature>
<organism evidence="2 3">
    <name type="scientific">Cryobacterium zongtaii</name>
    <dbReference type="NCBI Taxonomy" id="1259217"/>
    <lineage>
        <taxon>Bacteria</taxon>
        <taxon>Bacillati</taxon>
        <taxon>Actinomycetota</taxon>
        <taxon>Actinomycetes</taxon>
        <taxon>Micrococcales</taxon>
        <taxon>Microbacteriaceae</taxon>
        <taxon>Cryobacterium</taxon>
    </lineage>
</organism>
<comment type="caution">
    <text evidence="2">The sequence shown here is derived from an EMBL/GenBank/DDBJ whole genome shotgun (WGS) entry which is preliminary data.</text>
</comment>
<feature type="region of interest" description="Disordered" evidence="1">
    <location>
        <begin position="97"/>
        <end position="117"/>
    </location>
</feature>
<gene>
    <name evidence="2" type="ORF">C3B59_01820</name>
</gene>
<evidence type="ECO:0000313" key="2">
    <source>
        <dbReference type="EMBL" id="POH71348.1"/>
    </source>
</evidence>
<protein>
    <submittedName>
        <fullName evidence="2">Uncharacterized protein</fullName>
    </submittedName>
</protein>
<evidence type="ECO:0000256" key="1">
    <source>
        <dbReference type="SAM" id="MobiDB-lite"/>
    </source>
</evidence>
<dbReference type="AlphaFoldDB" id="A0A2S3ZQ44"/>
<reference evidence="2 3" key="1">
    <citation type="submission" date="2018-01" db="EMBL/GenBank/DDBJ databases">
        <title>Cryobacterium sp. nov., from glaciers in China.</title>
        <authorList>
            <person name="Liu Q."/>
            <person name="Xin Y.-H."/>
        </authorList>
    </citation>
    <scope>NUCLEOTIDE SEQUENCE [LARGE SCALE GENOMIC DNA]</scope>
    <source>
        <strain evidence="2 3">TMB1-8</strain>
    </source>
</reference>
<name>A0A2S3ZQ44_9MICO</name>
<proteinExistence type="predicted"/>
<dbReference type="Proteomes" id="UP000237104">
    <property type="component" value="Unassembled WGS sequence"/>
</dbReference>
<dbReference type="EMBL" id="PPXF01000011">
    <property type="protein sequence ID" value="POH71348.1"/>
    <property type="molecule type" value="Genomic_DNA"/>
</dbReference>
<sequence>MGSFQPPPGTVSSGGAAASPSSGAAGSGLGEPLPGVAVGVASAVAVGAGTTGGAAVGVGAGAGATVAAPKVTRIAELPGLTLPAASCCTARRSYEPFAMPDPVHDQVPPDTTALQTE</sequence>
<feature type="compositionally biased region" description="Low complexity" evidence="1">
    <location>
        <begin position="10"/>
        <end position="31"/>
    </location>
</feature>
<evidence type="ECO:0000313" key="3">
    <source>
        <dbReference type="Proteomes" id="UP000237104"/>
    </source>
</evidence>
<accession>A0A2S3ZQ44</accession>